<dbReference type="RefSeq" id="WP_015460089.1">
    <property type="nucleotide sequence ID" value="NZ_MIPT01000001.1"/>
</dbReference>
<reference evidence="1 2" key="1">
    <citation type="submission" date="2016-09" db="EMBL/GenBank/DDBJ databases">
        <title>Metabolic pathway, cell adaptation mechanisms and a novel monoxygenase revealed through proteogenomic-transcription analysis of a Sphingomonas haloaromaticamans strain degrading the fungicide ortho-phenylphenol.</title>
        <authorList>
            <person name="Perruchon C."/>
            <person name="Papadopoulou E.S."/>
            <person name="Rousidou C."/>
            <person name="Vasileiadis S."/>
            <person name="Tanou G."/>
            <person name="Amoutzias G."/>
            <person name="Molassiotis A."/>
            <person name="Karpouzas D.G."/>
        </authorList>
    </citation>
    <scope>NUCLEOTIDE SEQUENCE [LARGE SCALE GENOMIC DNA]</scope>
    <source>
        <strain evidence="1 2">P3</strain>
    </source>
</reference>
<protein>
    <submittedName>
        <fullName evidence="1">Uncharacterized protein</fullName>
    </submittedName>
</protein>
<dbReference type="EMBL" id="MIPT01000001">
    <property type="protein sequence ID" value="OHT19676.1"/>
    <property type="molecule type" value="Genomic_DNA"/>
</dbReference>
<evidence type="ECO:0000313" key="1">
    <source>
        <dbReference type="EMBL" id="OHT19676.1"/>
    </source>
</evidence>
<name>A0A1S1HDU8_9SPHN</name>
<evidence type="ECO:0000313" key="2">
    <source>
        <dbReference type="Proteomes" id="UP000179467"/>
    </source>
</evidence>
<proteinExistence type="predicted"/>
<accession>A0A1S1HDU8</accession>
<organism evidence="1 2">
    <name type="scientific">Edaphosphingomonas haloaromaticamans</name>
    <dbReference type="NCBI Taxonomy" id="653954"/>
    <lineage>
        <taxon>Bacteria</taxon>
        <taxon>Pseudomonadati</taxon>
        <taxon>Pseudomonadota</taxon>
        <taxon>Alphaproteobacteria</taxon>
        <taxon>Sphingomonadales</taxon>
        <taxon>Rhizorhabdaceae</taxon>
        <taxon>Edaphosphingomonas</taxon>
    </lineage>
</organism>
<dbReference type="AlphaFoldDB" id="A0A1S1HDU8"/>
<sequence>MNILWLAVAYTMSLDAPITHQVTVEHAGKPVAVTYDAEVVTRMKTVGTTPPPRPSSERCRWKASVTVIRQVHSASGASLNRTLPEVKEISGQRPGTCMAGRKAIMAELDGKIERVREHLRATAEADRPTLLADIDAARTLALN</sequence>
<dbReference type="Proteomes" id="UP000179467">
    <property type="component" value="Unassembled WGS sequence"/>
</dbReference>
<comment type="caution">
    <text evidence="1">The sequence shown here is derived from an EMBL/GenBank/DDBJ whole genome shotgun (WGS) entry which is preliminary data.</text>
</comment>
<dbReference type="OrthoDB" id="7506756at2"/>
<keyword evidence="2" id="KW-1185">Reference proteome</keyword>
<gene>
    <name evidence="1" type="ORF">BHE75_01664</name>
</gene>